<evidence type="ECO:0000259" key="1">
    <source>
        <dbReference type="Pfam" id="PF07589"/>
    </source>
</evidence>
<dbReference type="InterPro" id="IPR013424">
    <property type="entry name" value="Ice-binding_C"/>
</dbReference>
<dbReference type="NCBIfam" id="TIGR02595">
    <property type="entry name" value="PEP_CTERM"/>
    <property type="match status" value="1"/>
</dbReference>
<dbReference type="RefSeq" id="WP_214296620.1">
    <property type="nucleotide sequence ID" value="NZ_JAHDYS010000003.1"/>
</dbReference>
<sequence>MTGSFDINPAVPTGNDFTLPYVISSASATIKLSDDLDKLTLQNSITGNYEWNNQYVGNFKQYIRLTTNWFINAMESVSLNISGVISTDGTSWYDLGLTSGNVTYDNAGGREKIKYYTQIATGEHGYRGDVYLTQIFNPAQISDLSNDGIINFSLTGTQGDLTYVSGSLTANLIPNPAVSSVPEPGTMVMLGAGMFILAICGKRRLFKS</sequence>
<reference evidence="2 3" key="1">
    <citation type="submission" date="2021-05" db="EMBL/GenBank/DDBJ databases">
        <title>The draft genome of Geobacter chapellei DSM 13688.</title>
        <authorList>
            <person name="Xu Z."/>
            <person name="Masuda Y."/>
            <person name="Itoh H."/>
            <person name="Senoo K."/>
        </authorList>
    </citation>
    <scope>NUCLEOTIDE SEQUENCE [LARGE SCALE GENOMIC DNA]</scope>
    <source>
        <strain evidence="2 3">DSM 13688</strain>
    </source>
</reference>
<dbReference type="EMBL" id="JAHDYS010000003">
    <property type="protein sequence ID" value="MBT1070904.1"/>
    <property type="molecule type" value="Genomic_DNA"/>
</dbReference>
<evidence type="ECO:0000313" key="3">
    <source>
        <dbReference type="Proteomes" id="UP000784128"/>
    </source>
</evidence>
<dbReference type="Proteomes" id="UP000784128">
    <property type="component" value="Unassembled WGS sequence"/>
</dbReference>
<protein>
    <submittedName>
        <fullName evidence="2">PEP-CTERM sorting domain-containing protein</fullName>
    </submittedName>
</protein>
<feature type="domain" description="Ice-binding protein C-terminal" evidence="1">
    <location>
        <begin position="180"/>
        <end position="204"/>
    </location>
</feature>
<comment type="caution">
    <text evidence="2">The sequence shown here is derived from an EMBL/GenBank/DDBJ whole genome shotgun (WGS) entry which is preliminary data.</text>
</comment>
<proteinExistence type="predicted"/>
<keyword evidence="3" id="KW-1185">Reference proteome</keyword>
<gene>
    <name evidence="2" type="ORF">KJB30_03835</name>
</gene>
<evidence type="ECO:0000313" key="2">
    <source>
        <dbReference type="EMBL" id="MBT1070904.1"/>
    </source>
</evidence>
<dbReference type="Pfam" id="PF07589">
    <property type="entry name" value="PEP-CTERM"/>
    <property type="match status" value="1"/>
</dbReference>
<name>A0ABS5U5H0_9BACT</name>
<organism evidence="2 3">
    <name type="scientific">Pelotalea chapellei</name>
    <dbReference type="NCBI Taxonomy" id="44671"/>
    <lineage>
        <taxon>Bacteria</taxon>
        <taxon>Pseudomonadati</taxon>
        <taxon>Thermodesulfobacteriota</taxon>
        <taxon>Desulfuromonadia</taxon>
        <taxon>Geobacterales</taxon>
        <taxon>Geobacteraceae</taxon>
        <taxon>Pelotalea</taxon>
    </lineage>
</organism>
<accession>A0ABS5U5H0</accession>